<keyword evidence="3" id="KW-1185">Reference proteome</keyword>
<evidence type="ECO:0000313" key="2">
    <source>
        <dbReference type="EMBL" id="KJK46783.1"/>
    </source>
</evidence>
<sequence length="142" mass="15099">MKKLTVATAAALALGVVVAPLADATTDPVYDPGATVPSKFSLRPEKPGADAYIAGYFVEYSVTLGLGKSYVKDLADDGLDVSVQVRYGKDTREPGYLERIATASGPNVSQPIEWHSPAGMRVEFIMSRLCFGPGEDNCGKWG</sequence>
<protein>
    <submittedName>
        <fullName evidence="2">Uncharacterized protein</fullName>
    </submittedName>
</protein>
<dbReference type="OrthoDB" id="3698489at2"/>
<dbReference type="Proteomes" id="UP000033393">
    <property type="component" value="Unassembled WGS sequence"/>
</dbReference>
<feature type="signal peptide" evidence="1">
    <location>
        <begin position="1"/>
        <end position="24"/>
    </location>
</feature>
<comment type="caution">
    <text evidence="2">The sequence shown here is derived from an EMBL/GenBank/DDBJ whole genome shotgun (WGS) entry which is preliminary data.</text>
</comment>
<organism evidence="2 3">
    <name type="scientific">Lentzea aerocolonigenes</name>
    <name type="common">Lechevalieria aerocolonigenes</name>
    <name type="synonym">Saccharothrix aerocolonigenes</name>
    <dbReference type="NCBI Taxonomy" id="68170"/>
    <lineage>
        <taxon>Bacteria</taxon>
        <taxon>Bacillati</taxon>
        <taxon>Actinomycetota</taxon>
        <taxon>Actinomycetes</taxon>
        <taxon>Pseudonocardiales</taxon>
        <taxon>Pseudonocardiaceae</taxon>
        <taxon>Lentzea</taxon>
    </lineage>
</organism>
<evidence type="ECO:0000256" key="1">
    <source>
        <dbReference type="SAM" id="SignalP"/>
    </source>
</evidence>
<dbReference type="EMBL" id="JYJG01000154">
    <property type="protein sequence ID" value="KJK46783.1"/>
    <property type="molecule type" value="Genomic_DNA"/>
</dbReference>
<evidence type="ECO:0000313" key="3">
    <source>
        <dbReference type="Proteomes" id="UP000033393"/>
    </source>
</evidence>
<proteinExistence type="predicted"/>
<feature type="chain" id="PRO_5002441465" evidence="1">
    <location>
        <begin position="25"/>
        <end position="142"/>
    </location>
</feature>
<reference evidence="2 3" key="1">
    <citation type="submission" date="2015-02" db="EMBL/GenBank/DDBJ databases">
        <authorList>
            <person name="Ju K.-S."/>
            <person name="Doroghazi J.R."/>
            <person name="Metcalf W."/>
        </authorList>
    </citation>
    <scope>NUCLEOTIDE SEQUENCE [LARGE SCALE GENOMIC DNA]</scope>
    <source>
        <strain evidence="2 3">NRRL B-16140</strain>
    </source>
</reference>
<dbReference type="PATRIC" id="fig|68170.10.peg.5730"/>
<accession>A0A0F0GZC1</accession>
<name>A0A0F0GZC1_LENAE</name>
<gene>
    <name evidence="2" type="ORF">UK23_22445</name>
</gene>
<dbReference type="RefSeq" id="WP_045313565.1">
    <property type="nucleotide sequence ID" value="NZ_JYJG01000154.1"/>
</dbReference>
<dbReference type="AlphaFoldDB" id="A0A0F0GZC1"/>
<keyword evidence="1" id="KW-0732">Signal</keyword>